<dbReference type="Gene3D" id="3.30.565.10">
    <property type="entry name" value="Histidine kinase-like ATPase, C-terminal domain"/>
    <property type="match status" value="1"/>
</dbReference>
<evidence type="ECO:0000256" key="11">
    <source>
        <dbReference type="SAM" id="Phobius"/>
    </source>
</evidence>
<dbReference type="PROSITE" id="PS50885">
    <property type="entry name" value="HAMP"/>
    <property type="match status" value="1"/>
</dbReference>
<dbReference type="InterPro" id="IPR050428">
    <property type="entry name" value="TCS_sensor_his_kinase"/>
</dbReference>
<dbReference type="InterPro" id="IPR003594">
    <property type="entry name" value="HATPase_dom"/>
</dbReference>
<evidence type="ECO:0000313" key="14">
    <source>
        <dbReference type="Proteomes" id="UP001500967"/>
    </source>
</evidence>
<accession>A0ABP3ECB6</accession>
<keyword evidence="5" id="KW-0808">Transferase</keyword>
<dbReference type="EC" id="2.7.13.3" evidence="3"/>
<feature type="transmembrane region" description="Helical" evidence="11">
    <location>
        <begin position="295"/>
        <end position="320"/>
    </location>
</feature>
<feature type="domain" description="HAMP" evidence="12">
    <location>
        <begin position="322"/>
        <end position="392"/>
    </location>
</feature>
<protein>
    <recommendedName>
        <fullName evidence="3">histidine kinase</fullName>
        <ecNumber evidence="3">2.7.13.3</ecNumber>
    </recommendedName>
</protein>
<feature type="compositionally biased region" description="Low complexity" evidence="10">
    <location>
        <begin position="951"/>
        <end position="966"/>
    </location>
</feature>
<dbReference type="Pfam" id="PF08376">
    <property type="entry name" value="NIT"/>
    <property type="match status" value="1"/>
</dbReference>
<name>A0ABP3ECB6_9ACTN</name>
<evidence type="ECO:0000313" key="13">
    <source>
        <dbReference type="EMBL" id="GAA0256454.1"/>
    </source>
</evidence>
<dbReference type="InterPro" id="IPR036890">
    <property type="entry name" value="HATPase_C_sf"/>
</dbReference>
<dbReference type="Pfam" id="PF02518">
    <property type="entry name" value="HATPase_c"/>
    <property type="match status" value="1"/>
</dbReference>
<dbReference type="PANTHER" id="PTHR45436:SF5">
    <property type="entry name" value="SENSOR HISTIDINE KINASE TRCS"/>
    <property type="match status" value="1"/>
</dbReference>
<feature type="compositionally biased region" description="Low complexity" evidence="10">
    <location>
        <begin position="1008"/>
        <end position="1020"/>
    </location>
</feature>
<feature type="region of interest" description="Disordered" evidence="10">
    <location>
        <begin position="778"/>
        <end position="885"/>
    </location>
</feature>
<dbReference type="InterPro" id="IPR013587">
    <property type="entry name" value="Nitrate/nitrite_sensing"/>
</dbReference>
<gene>
    <name evidence="13" type="ORF">GCM10009539_47150</name>
</gene>
<evidence type="ECO:0000259" key="12">
    <source>
        <dbReference type="PROSITE" id="PS50885"/>
    </source>
</evidence>
<feature type="compositionally biased region" description="Pro residues" evidence="10">
    <location>
        <begin position="835"/>
        <end position="848"/>
    </location>
</feature>
<feature type="compositionally biased region" description="Low complexity" evidence="10">
    <location>
        <begin position="809"/>
        <end position="834"/>
    </location>
</feature>
<feature type="compositionally biased region" description="Low complexity" evidence="10">
    <location>
        <begin position="863"/>
        <end position="874"/>
    </location>
</feature>
<evidence type="ECO:0000256" key="4">
    <source>
        <dbReference type="ARBA" id="ARBA00022553"/>
    </source>
</evidence>
<proteinExistence type="predicted"/>
<dbReference type="InterPro" id="IPR003660">
    <property type="entry name" value="HAMP_dom"/>
</dbReference>
<sequence>MFLDRLKISGKLVLLAVIPLLAVSVLALSVIVGRISDADSANDNSRDIQVAGEVATLVRELQAERLLTIGYLAGGFATKSDVLQQEAIVDDEIADVKAAISDESPPTLVKAVDDLKQLVELRKESLATNVPQTVVSQQLTGLINSLIDGLQLYRISDASTSIGRQILAMDSALHLGEQNSLNLATLTLLLATPNATLLSQYVSGLGTSAEYTNAYFQYANPTQATLYRLVQTANNARTSTELADLGTKANLDRVRDLPLVTYFPRFQSFLGQTRYIETKLVSDIVAATEAQRRDAIAAAAGIGAALVLVLGLVGGLTLLVGRRVSQPLVALASSANRIATAVETELTRVADDESEVFEPVRLDTVNTTGRDEIGELARAFEQVQDTAARLVERQITSRRNVATMFGHIGRRTQNLIGRQLSMIDRLERQETNTERLSSLYQLDHLSSRLNRNAGSLVVLSGSMATEQGGGTPLALGDIARLALGEIEDYTRVDIDVPEDIVVQPSVISDLTLIFAELMENATAYSPPHTRVTVSAEATRAGAQVLIVDHGIGMSSERLAEENARLARRERLDLAPTEVLGLFVSGRLARRHGISVALVPTSGGGVTAVLALTEQHLVPSIYQGIATVEEPPRALPAGPPVAHPDVLRVPNTAMPADPAPTPSYAQSTGGFQQPAAVAYDQPHQRYDQPVPAYEPSPAYGQPGPSYEPAPVYEQPNPGYEPAANLPVVASSAMFDNVALERASRAISAGPWNAFSGTDAPVPGQREPVDVEPVGASTALYRSDPAPAQAPATDVSWWDNAPGGRPVEPSQPTQPAQPAAFRSLPAAPAQPAARPAPIAPAPPMAAPIPQPLSTHTTQPLPVRSAPPAATPAAAGPGAPGGSTLPRLQRRVPGAQLPVGVNTTGKQAEPQVLGDAGDPAAARALIEEFEAGVRNAQRAGDTGPVPQMAPPPSNGSNGSTGSNGLNSYSPGPRPGSMSAQQATFGTPPPGPVHTPPPVAQPTWNSQQAAGHAAPSRHVPAAAPVSPPVLPQRPAPAGPPPQQQGQRTSGGLQRRVPGATLKSFTSGRGGASVTATPVADPDAARALIEQIEAGVSRALNRVVVDDHQHEGSPR</sequence>
<evidence type="ECO:0000256" key="5">
    <source>
        <dbReference type="ARBA" id="ARBA00022679"/>
    </source>
</evidence>
<evidence type="ECO:0000256" key="2">
    <source>
        <dbReference type="ARBA" id="ARBA00004370"/>
    </source>
</evidence>
<evidence type="ECO:0000256" key="7">
    <source>
        <dbReference type="ARBA" id="ARBA00022777"/>
    </source>
</evidence>
<keyword evidence="4" id="KW-0597">Phosphoprotein</keyword>
<reference evidence="14" key="1">
    <citation type="journal article" date="2019" name="Int. J. Syst. Evol. Microbiol.">
        <title>The Global Catalogue of Microorganisms (GCM) 10K type strain sequencing project: providing services to taxonomists for standard genome sequencing and annotation.</title>
        <authorList>
            <consortium name="The Broad Institute Genomics Platform"/>
            <consortium name="The Broad Institute Genome Sequencing Center for Infectious Disease"/>
            <person name="Wu L."/>
            <person name="Ma J."/>
        </authorList>
    </citation>
    <scope>NUCLEOTIDE SEQUENCE [LARGE SCALE GENOMIC DNA]</scope>
    <source>
        <strain evidence="14">JCM 10425</strain>
    </source>
</reference>
<keyword evidence="14" id="KW-1185">Reference proteome</keyword>
<evidence type="ECO:0000256" key="8">
    <source>
        <dbReference type="ARBA" id="ARBA00022989"/>
    </source>
</evidence>
<feature type="region of interest" description="Disordered" evidence="10">
    <location>
        <begin position="934"/>
        <end position="1073"/>
    </location>
</feature>
<evidence type="ECO:0000256" key="3">
    <source>
        <dbReference type="ARBA" id="ARBA00012438"/>
    </source>
</evidence>
<keyword evidence="7" id="KW-0418">Kinase</keyword>
<feature type="compositionally biased region" description="Pro residues" evidence="10">
    <location>
        <begin position="983"/>
        <end position="996"/>
    </location>
</feature>
<evidence type="ECO:0000256" key="1">
    <source>
        <dbReference type="ARBA" id="ARBA00000085"/>
    </source>
</evidence>
<dbReference type="SMART" id="SM00304">
    <property type="entry name" value="HAMP"/>
    <property type="match status" value="1"/>
</dbReference>
<comment type="caution">
    <text evidence="13">The sequence shown here is derived from an EMBL/GenBank/DDBJ whole genome shotgun (WGS) entry which is preliminary data.</text>
</comment>
<keyword evidence="8 11" id="KW-1133">Transmembrane helix</keyword>
<dbReference type="CDD" id="cd06225">
    <property type="entry name" value="HAMP"/>
    <property type="match status" value="1"/>
</dbReference>
<dbReference type="EMBL" id="BAAAGX010000018">
    <property type="protein sequence ID" value="GAA0256454.1"/>
    <property type="molecule type" value="Genomic_DNA"/>
</dbReference>
<dbReference type="SUPFAM" id="SSF55874">
    <property type="entry name" value="ATPase domain of HSP90 chaperone/DNA topoisomerase II/histidine kinase"/>
    <property type="match status" value="1"/>
</dbReference>
<dbReference type="Gene3D" id="6.10.340.10">
    <property type="match status" value="1"/>
</dbReference>
<dbReference type="PANTHER" id="PTHR45436">
    <property type="entry name" value="SENSOR HISTIDINE KINASE YKOH"/>
    <property type="match status" value="1"/>
</dbReference>
<dbReference type="RefSeq" id="WP_344651072.1">
    <property type="nucleotide sequence ID" value="NZ_BAAAGX010000018.1"/>
</dbReference>
<keyword evidence="9" id="KW-0902">Two-component regulatory system</keyword>
<comment type="subcellular location">
    <subcellularLocation>
        <location evidence="2">Membrane</location>
    </subcellularLocation>
</comment>
<evidence type="ECO:0000256" key="10">
    <source>
        <dbReference type="SAM" id="MobiDB-lite"/>
    </source>
</evidence>
<keyword evidence="11" id="KW-0472">Membrane</keyword>
<keyword evidence="6 11" id="KW-0812">Transmembrane</keyword>
<feature type="compositionally biased region" description="Pro residues" evidence="10">
    <location>
        <begin position="1021"/>
        <end position="1038"/>
    </location>
</feature>
<organism evidence="13 14">
    <name type="scientific">Cryptosporangium japonicum</name>
    <dbReference type="NCBI Taxonomy" id="80872"/>
    <lineage>
        <taxon>Bacteria</taxon>
        <taxon>Bacillati</taxon>
        <taxon>Actinomycetota</taxon>
        <taxon>Actinomycetes</taxon>
        <taxon>Cryptosporangiales</taxon>
        <taxon>Cryptosporangiaceae</taxon>
        <taxon>Cryptosporangium</taxon>
    </lineage>
</organism>
<comment type="catalytic activity">
    <reaction evidence="1">
        <text>ATP + protein L-histidine = ADP + protein N-phospho-L-histidine.</text>
        <dbReference type="EC" id="2.7.13.3"/>
    </reaction>
</comment>
<dbReference type="Proteomes" id="UP001500967">
    <property type="component" value="Unassembled WGS sequence"/>
</dbReference>
<evidence type="ECO:0000256" key="6">
    <source>
        <dbReference type="ARBA" id="ARBA00022692"/>
    </source>
</evidence>
<dbReference type="Pfam" id="PF00672">
    <property type="entry name" value="HAMP"/>
    <property type="match status" value="1"/>
</dbReference>
<evidence type="ECO:0000256" key="9">
    <source>
        <dbReference type="ARBA" id="ARBA00023012"/>
    </source>
</evidence>